<gene>
    <name evidence="1" type="ORF">CLPUN_19730</name>
</gene>
<dbReference type="EMBL" id="LZZM01000127">
    <property type="protein sequence ID" value="OOM78364.1"/>
    <property type="molecule type" value="Genomic_DNA"/>
</dbReference>
<proteinExistence type="predicted"/>
<evidence type="ECO:0000313" key="1">
    <source>
        <dbReference type="EMBL" id="OOM78364.1"/>
    </source>
</evidence>
<keyword evidence="2" id="KW-1185">Reference proteome</keyword>
<accession>A0A1S8TL59</accession>
<protein>
    <submittedName>
        <fullName evidence="1">Uncharacterized protein</fullName>
    </submittedName>
</protein>
<sequence>MNSSDLNKLGALREIYYEGSDEEILSYIARRKMIRTLKRSKHGREKIDISKTNLQNLTLDTEDLEEVILNHGTAM</sequence>
<organism evidence="1 2">
    <name type="scientific">Clostridium puniceum</name>
    <dbReference type="NCBI Taxonomy" id="29367"/>
    <lineage>
        <taxon>Bacteria</taxon>
        <taxon>Bacillati</taxon>
        <taxon>Bacillota</taxon>
        <taxon>Clostridia</taxon>
        <taxon>Eubacteriales</taxon>
        <taxon>Clostridiaceae</taxon>
        <taxon>Clostridium</taxon>
    </lineage>
</organism>
<comment type="caution">
    <text evidence="1">The sequence shown here is derived from an EMBL/GenBank/DDBJ whole genome shotgun (WGS) entry which is preliminary data.</text>
</comment>
<evidence type="ECO:0000313" key="2">
    <source>
        <dbReference type="Proteomes" id="UP000190890"/>
    </source>
</evidence>
<dbReference type="AlphaFoldDB" id="A0A1S8TL59"/>
<dbReference type="STRING" id="29367.CLPUN_19730"/>
<name>A0A1S8TL59_9CLOT</name>
<reference evidence="1 2" key="1">
    <citation type="submission" date="2016-05" db="EMBL/GenBank/DDBJ databases">
        <title>Microbial solvent formation.</title>
        <authorList>
            <person name="Poehlein A."/>
            <person name="Montoya Solano J.D."/>
            <person name="Flitsch S."/>
            <person name="Krabben P."/>
            <person name="Duerre P."/>
            <person name="Daniel R."/>
        </authorList>
    </citation>
    <scope>NUCLEOTIDE SEQUENCE [LARGE SCALE GENOMIC DNA]</scope>
    <source>
        <strain evidence="1 2">DSM 2619</strain>
    </source>
</reference>
<dbReference type="Proteomes" id="UP000190890">
    <property type="component" value="Unassembled WGS sequence"/>
</dbReference>